<dbReference type="InterPro" id="IPR036390">
    <property type="entry name" value="WH_DNA-bd_sf"/>
</dbReference>
<comment type="similarity">
    <text evidence="1">Belongs to the BlaI transcriptional regulatory family.</text>
</comment>
<evidence type="ECO:0000313" key="7">
    <source>
        <dbReference type="Proteomes" id="UP000460272"/>
    </source>
</evidence>
<dbReference type="InterPro" id="IPR036388">
    <property type="entry name" value="WH-like_DNA-bd_sf"/>
</dbReference>
<feature type="region of interest" description="Disordered" evidence="5">
    <location>
        <begin position="1"/>
        <end position="29"/>
    </location>
</feature>
<evidence type="ECO:0000256" key="5">
    <source>
        <dbReference type="SAM" id="MobiDB-lite"/>
    </source>
</evidence>
<comment type="caution">
    <text evidence="6">The sequence shown here is derived from an EMBL/GenBank/DDBJ whole genome shotgun (WGS) entry which is preliminary data.</text>
</comment>
<dbReference type="RefSeq" id="WP_145856603.1">
    <property type="nucleotide sequence ID" value="NZ_RPFW01000004.1"/>
</dbReference>
<evidence type="ECO:0000256" key="4">
    <source>
        <dbReference type="ARBA" id="ARBA00023163"/>
    </source>
</evidence>
<dbReference type="AlphaFoldDB" id="A0A6P2BZM7"/>
<dbReference type="Pfam" id="PF03965">
    <property type="entry name" value="Penicillinase_R"/>
    <property type="match status" value="1"/>
</dbReference>
<dbReference type="InterPro" id="IPR005650">
    <property type="entry name" value="BlaI_family"/>
</dbReference>
<proteinExistence type="inferred from homology"/>
<evidence type="ECO:0000313" key="6">
    <source>
        <dbReference type="EMBL" id="TVZ03641.1"/>
    </source>
</evidence>
<sequence length="146" mass="15557">MREDARETEAKNPAGDADAGEPGRRGSGELEAEVLGALQRADAPLTPGEVKDLIGGHLAYTTVVTILSRLHAKGVLARHKAGRAFRYAPVSDQPGLAARRMARVLDEENDRAAVLARFVSSLSESDEDLLRRMLADSSLAEPDLGG</sequence>
<keyword evidence="2" id="KW-0805">Transcription regulation</keyword>
<feature type="compositionally biased region" description="Basic and acidic residues" evidence="5">
    <location>
        <begin position="1"/>
        <end position="10"/>
    </location>
</feature>
<evidence type="ECO:0000256" key="3">
    <source>
        <dbReference type="ARBA" id="ARBA00023125"/>
    </source>
</evidence>
<dbReference type="GO" id="GO:0045892">
    <property type="term" value="P:negative regulation of DNA-templated transcription"/>
    <property type="evidence" value="ECO:0007669"/>
    <property type="project" value="InterPro"/>
</dbReference>
<keyword evidence="3" id="KW-0238">DNA-binding</keyword>
<dbReference type="Gene3D" id="1.10.10.10">
    <property type="entry name" value="Winged helix-like DNA-binding domain superfamily/Winged helix DNA-binding domain"/>
    <property type="match status" value="1"/>
</dbReference>
<keyword evidence="7" id="KW-1185">Reference proteome</keyword>
<dbReference type="EMBL" id="RPFW01000004">
    <property type="protein sequence ID" value="TVZ03641.1"/>
    <property type="molecule type" value="Genomic_DNA"/>
</dbReference>
<dbReference type="OrthoDB" id="9813987at2"/>
<reference evidence="6 7" key="1">
    <citation type="submission" date="2018-11" db="EMBL/GenBank/DDBJ databases">
        <title>Trebonia kvetii gen.nov., sp.nov., a novel acidophilic actinobacterium, and proposal of the new actinobacterial family Treboniaceae fam. nov.</title>
        <authorList>
            <person name="Rapoport D."/>
            <person name="Sagova-Mareckova M."/>
            <person name="Sedlacek I."/>
            <person name="Provaznik J."/>
            <person name="Kralova S."/>
            <person name="Pavlinic D."/>
            <person name="Benes V."/>
            <person name="Kopecky J."/>
        </authorList>
    </citation>
    <scope>NUCLEOTIDE SEQUENCE [LARGE SCALE GENOMIC DNA]</scope>
    <source>
        <strain evidence="6 7">15Tr583</strain>
    </source>
</reference>
<protein>
    <submittedName>
        <fullName evidence="6">BlaI/MecI/CopY family transcriptional regulator</fullName>
    </submittedName>
</protein>
<evidence type="ECO:0000256" key="1">
    <source>
        <dbReference type="ARBA" id="ARBA00011046"/>
    </source>
</evidence>
<accession>A0A6P2BZM7</accession>
<dbReference type="SUPFAM" id="SSF46785">
    <property type="entry name" value="Winged helix' DNA-binding domain"/>
    <property type="match status" value="1"/>
</dbReference>
<name>A0A6P2BZM7_9ACTN</name>
<organism evidence="6 7">
    <name type="scientific">Trebonia kvetii</name>
    <dbReference type="NCBI Taxonomy" id="2480626"/>
    <lineage>
        <taxon>Bacteria</taxon>
        <taxon>Bacillati</taxon>
        <taxon>Actinomycetota</taxon>
        <taxon>Actinomycetes</taxon>
        <taxon>Streptosporangiales</taxon>
        <taxon>Treboniaceae</taxon>
        <taxon>Trebonia</taxon>
    </lineage>
</organism>
<dbReference type="GO" id="GO:0003677">
    <property type="term" value="F:DNA binding"/>
    <property type="evidence" value="ECO:0007669"/>
    <property type="project" value="UniProtKB-KW"/>
</dbReference>
<gene>
    <name evidence="6" type="ORF">EAS64_21150</name>
</gene>
<evidence type="ECO:0000256" key="2">
    <source>
        <dbReference type="ARBA" id="ARBA00023015"/>
    </source>
</evidence>
<dbReference type="Proteomes" id="UP000460272">
    <property type="component" value="Unassembled WGS sequence"/>
</dbReference>
<keyword evidence="4" id="KW-0804">Transcription</keyword>